<keyword evidence="3" id="KW-1185">Reference proteome</keyword>
<evidence type="ECO:0000313" key="2">
    <source>
        <dbReference type="EMBL" id="PIO25638.1"/>
    </source>
</evidence>
<dbReference type="Proteomes" id="UP000228934">
    <property type="component" value="Unassembled WGS sequence"/>
</dbReference>
<dbReference type="Pfam" id="PF10545">
    <property type="entry name" value="MADF_DNA_bdg"/>
    <property type="match status" value="1"/>
</dbReference>
<reference evidence="3" key="1">
    <citation type="journal article" date="2017" name="Nat. Commun.">
        <title>The North American bullfrog draft genome provides insight into hormonal regulation of long noncoding RNA.</title>
        <authorList>
            <person name="Hammond S.A."/>
            <person name="Warren R.L."/>
            <person name="Vandervalk B.P."/>
            <person name="Kucuk E."/>
            <person name="Khan H."/>
            <person name="Gibb E.A."/>
            <person name="Pandoh P."/>
            <person name="Kirk H."/>
            <person name="Zhao Y."/>
            <person name="Jones M."/>
            <person name="Mungall A.J."/>
            <person name="Coope R."/>
            <person name="Pleasance S."/>
            <person name="Moore R.A."/>
            <person name="Holt R.A."/>
            <person name="Round J.M."/>
            <person name="Ohora S."/>
            <person name="Walle B.V."/>
            <person name="Veldhoen N."/>
            <person name="Helbing C.C."/>
            <person name="Birol I."/>
        </authorList>
    </citation>
    <scope>NUCLEOTIDE SEQUENCE [LARGE SCALE GENOMIC DNA]</scope>
</reference>
<sequence length="208" mass="23115">MVHTSHHSRPSSICPPSLQRTYLRPLLLLDRDVSYSGLSSSLLLLSICCVSTMFLSHCDERDGVGNILERTSGVGDAGGVSCMRSVYKASYVQSVSGGRCSGSADRYNEEKMDLFNDKDFMPIFIDMYRELACLWQVNHPFYNNKPKRKAALDQLVEFVKPVIPTGDIPYLKALIGGMRSTYNRELKKVQDSLRSGAAAHLCTQAVVL</sequence>
<dbReference type="EMBL" id="KV944590">
    <property type="protein sequence ID" value="PIO25638.1"/>
    <property type="molecule type" value="Genomic_DNA"/>
</dbReference>
<feature type="domain" description="MADF" evidence="1">
    <location>
        <begin position="123"/>
        <end position="208"/>
    </location>
</feature>
<dbReference type="InterPro" id="IPR006578">
    <property type="entry name" value="MADF-dom"/>
</dbReference>
<gene>
    <name evidence="2" type="ORF">AB205_0056770</name>
</gene>
<dbReference type="PANTHER" id="PTHR21505">
    <property type="entry name" value="MADF DOMAIN-CONTAINING PROTEIN-RELATED"/>
    <property type="match status" value="1"/>
</dbReference>
<dbReference type="PANTHER" id="PTHR21505:SF8">
    <property type="entry name" value="DPT-YFP REPRESSOR BY OVEREXPRESSION, ISOFORM D-RELATED"/>
    <property type="match status" value="1"/>
</dbReference>
<organism evidence="2 3">
    <name type="scientific">Aquarana catesbeiana</name>
    <name type="common">American bullfrog</name>
    <name type="synonym">Rana catesbeiana</name>
    <dbReference type="NCBI Taxonomy" id="8400"/>
    <lineage>
        <taxon>Eukaryota</taxon>
        <taxon>Metazoa</taxon>
        <taxon>Chordata</taxon>
        <taxon>Craniata</taxon>
        <taxon>Vertebrata</taxon>
        <taxon>Euteleostomi</taxon>
        <taxon>Amphibia</taxon>
        <taxon>Batrachia</taxon>
        <taxon>Anura</taxon>
        <taxon>Neobatrachia</taxon>
        <taxon>Ranoidea</taxon>
        <taxon>Ranidae</taxon>
        <taxon>Aquarana</taxon>
    </lineage>
</organism>
<protein>
    <recommendedName>
        <fullName evidence="1">MADF domain-containing protein</fullName>
    </recommendedName>
</protein>
<dbReference type="AlphaFoldDB" id="A0A2G9RCI9"/>
<name>A0A2G9RCI9_AQUCT</name>
<evidence type="ECO:0000259" key="1">
    <source>
        <dbReference type="PROSITE" id="PS51029"/>
    </source>
</evidence>
<proteinExistence type="predicted"/>
<evidence type="ECO:0000313" key="3">
    <source>
        <dbReference type="Proteomes" id="UP000228934"/>
    </source>
</evidence>
<accession>A0A2G9RCI9</accession>
<dbReference type="PROSITE" id="PS51029">
    <property type="entry name" value="MADF"/>
    <property type="match status" value="1"/>
</dbReference>